<gene>
    <name evidence="1" type="ORF">LWI28_022063</name>
</gene>
<name>A0AAD5JUN3_ACENE</name>
<accession>A0AAD5JUN3</accession>
<evidence type="ECO:0000313" key="2">
    <source>
        <dbReference type="Proteomes" id="UP001064489"/>
    </source>
</evidence>
<comment type="caution">
    <text evidence="1">The sequence shown here is derived from an EMBL/GenBank/DDBJ whole genome shotgun (WGS) entry which is preliminary data.</text>
</comment>
<sequence length="126" mass="14898">MRVLSPWYPSDDLLRKSLKGGLVTVARLKEKTHLIGWVARERKRRFKDLLRIENETIKRNRLYKGCILMSFPLSNIIPNKINLMIKWEAFDVMLEEDKQLIISSWFDELLGLRSKPWNSNLNSPSK</sequence>
<proteinExistence type="predicted"/>
<dbReference type="EMBL" id="JAJSOW010000001">
    <property type="protein sequence ID" value="KAI9201355.1"/>
    <property type="molecule type" value="Genomic_DNA"/>
</dbReference>
<reference evidence="1" key="1">
    <citation type="journal article" date="2022" name="Plant J.">
        <title>Strategies of tolerance reflected in two North American maple genomes.</title>
        <authorList>
            <person name="McEvoy S.L."/>
            <person name="Sezen U.U."/>
            <person name="Trouern-Trend A."/>
            <person name="McMahon S.M."/>
            <person name="Schaberg P.G."/>
            <person name="Yang J."/>
            <person name="Wegrzyn J.L."/>
            <person name="Swenson N.G."/>
        </authorList>
    </citation>
    <scope>NUCLEOTIDE SEQUENCE</scope>
    <source>
        <strain evidence="1">91603</strain>
    </source>
</reference>
<dbReference type="Proteomes" id="UP001064489">
    <property type="component" value="Chromosome 9"/>
</dbReference>
<protein>
    <submittedName>
        <fullName evidence="1">Uncharacterized protein</fullName>
    </submittedName>
</protein>
<organism evidence="1 2">
    <name type="scientific">Acer negundo</name>
    <name type="common">Box elder</name>
    <dbReference type="NCBI Taxonomy" id="4023"/>
    <lineage>
        <taxon>Eukaryota</taxon>
        <taxon>Viridiplantae</taxon>
        <taxon>Streptophyta</taxon>
        <taxon>Embryophyta</taxon>
        <taxon>Tracheophyta</taxon>
        <taxon>Spermatophyta</taxon>
        <taxon>Magnoliopsida</taxon>
        <taxon>eudicotyledons</taxon>
        <taxon>Gunneridae</taxon>
        <taxon>Pentapetalae</taxon>
        <taxon>rosids</taxon>
        <taxon>malvids</taxon>
        <taxon>Sapindales</taxon>
        <taxon>Sapindaceae</taxon>
        <taxon>Hippocastanoideae</taxon>
        <taxon>Acereae</taxon>
        <taxon>Acer</taxon>
    </lineage>
</organism>
<evidence type="ECO:0000313" key="1">
    <source>
        <dbReference type="EMBL" id="KAI9201355.1"/>
    </source>
</evidence>
<keyword evidence="2" id="KW-1185">Reference proteome</keyword>
<dbReference type="AlphaFoldDB" id="A0AAD5JUN3"/>
<reference evidence="1" key="2">
    <citation type="submission" date="2023-02" db="EMBL/GenBank/DDBJ databases">
        <authorList>
            <person name="Swenson N.G."/>
            <person name="Wegrzyn J.L."/>
            <person name="Mcevoy S.L."/>
        </authorList>
    </citation>
    <scope>NUCLEOTIDE SEQUENCE</scope>
    <source>
        <strain evidence="1">91603</strain>
        <tissue evidence="1">Leaf</tissue>
    </source>
</reference>